<feature type="compositionally biased region" description="Basic and acidic residues" evidence="1">
    <location>
        <begin position="110"/>
        <end position="123"/>
    </location>
</feature>
<feature type="compositionally biased region" description="Basic and acidic residues" evidence="1">
    <location>
        <begin position="77"/>
        <end position="98"/>
    </location>
</feature>
<feature type="non-terminal residue" evidence="2">
    <location>
        <position position="622"/>
    </location>
</feature>
<feature type="compositionally biased region" description="Basic and acidic residues" evidence="1">
    <location>
        <begin position="200"/>
        <end position="224"/>
    </location>
</feature>
<reference evidence="3" key="1">
    <citation type="submission" date="2022-10" db="EMBL/GenBank/DDBJ databases">
        <title>Genome assembly of Pristionchus species.</title>
        <authorList>
            <person name="Yoshida K."/>
            <person name="Sommer R.J."/>
        </authorList>
    </citation>
    <scope>NUCLEOTIDE SEQUENCE [LARGE SCALE GENOMIC DNA]</scope>
    <source>
        <strain evidence="3">RS5460</strain>
    </source>
</reference>
<evidence type="ECO:0000313" key="2">
    <source>
        <dbReference type="EMBL" id="GMR59360.1"/>
    </source>
</evidence>
<sequence>MSDLQPPENNIELDHREITGVRSILRYSTNEMLSPNNTRKCVSWKDELSDSPLHLFCTYPAEEEDVIVIDEELEEERVEKSKERKQMSQDEKKRKELILDYNDSICSDKVNGEERRHDEADRKRERKKNSRNEGGRTKKKEEGRPPTEEEVLAEIGRKIMDAGEKATRMKEQKREEAERRREKKNDEKRKREEKKKRKKEKEIGSEKEEKGMDRKPKSRAEAARRTKALLAMESENEGRSSLDDMGEEDDDEPKKKKRKYRKRTKPLPFVSSVKDANEEEGVHAGCGKYINNPNDVTMQTMCKGTSLEDEEPQGDGDEILSVPFVWMSCEEDSRETIQPTTFHPHHHMKGHVKEVEELSHRMAFEHGEMATRLEGMKLNLFADTTLRRFDSRVLRNIDLLSATGMWPDDLLPQPNRLISKCQYLMWNPSESEPNPAPSKLCESSFPQKTRFVRVDPSHKKKDDVTSEEMDVMSGAAAERVTKRDMMRNVEELVRSKWKKTSWTPLPNSGNPFDVPEILTRRTMRTKEYQSASHVQKMPVVYLPCENSSKRRKKTRKEVLLEMASRPRRIVEESEQSIYKEDMREGGEEDGYQYEWDEMGEIIENPMRDHHIHEDAIGHSYEG</sequence>
<dbReference type="Proteomes" id="UP001328107">
    <property type="component" value="Unassembled WGS sequence"/>
</dbReference>
<organism evidence="2 3">
    <name type="scientific">Pristionchus mayeri</name>
    <dbReference type="NCBI Taxonomy" id="1317129"/>
    <lineage>
        <taxon>Eukaryota</taxon>
        <taxon>Metazoa</taxon>
        <taxon>Ecdysozoa</taxon>
        <taxon>Nematoda</taxon>
        <taxon>Chromadorea</taxon>
        <taxon>Rhabditida</taxon>
        <taxon>Rhabditina</taxon>
        <taxon>Diplogasteromorpha</taxon>
        <taxon>Diplogasteroidea</taxon>
        <taxon>Neodiplogasteridae</taxon>
        <taxon>Pristionchus</taxon>
    </lineage>
</organism>
<evidence type="ECO:0000313" key="3">
    <source>
        <dbReference type="Proteomes" id="UP001328107"/>
    </source>
</evidence>
<feature type="compositionally biased region" description="Basic and acidic residues" evidence="1">
    <location>
        <begin position="155"/>
        <end position="190"/>
    </location>
</feature>
<feature type="compositionally biased region" description="Basic and acidic residues" evidence="1">
    <location>
        <begin position="130"/>
        <end position="147"/>
    </location>
</feature>
<accession>A0AAN5DB38</accession>
<evidence type="ECO:0000256" key="1">
    <source>
        <dbReference type="SAM" id="MobiDB-lite"/>
    </source>
</evidence>
<name>A0AAN5DB38_9BILA</name>
<protein>
    <submittedName>
        <fullName evidence="2">Uncharacterized protein</fullName>
    </submittedName>
</protein>
<dbReference type="EMBL" id="BTRK01000006">
    <property type="protein sequence ID" value="GMR59360.1"/>
    <property type="molecule type" value="Genomic_DNA"/>
</dbReference>
<dbReference type="AlphaFoldDB" id="A0AAN5DB38"/>
<proteinExistence type="predicted"/>
<gene>
    <name evidence="2" type="ORF">PMAYCL1PPCAC_29555</name>
</gene>
<comment type="caution">
    <text evidence="2">The sequence shown here is derived from an EMBL/GenBank/DDBJ whole genome shotgun (WGS) entry which is preliminary data.</text>
</comment>
<keyword evidence="3" id="KW-1185">Reference proteome</keyword>
<feature type="region of interest" description="Disordered" evidence="1">
    <location>
        <begin position="73"/>
        <end position="263"/>
    </location>
</feature>